<dbReference type="PROSITE" id="PS51257">
    <property type="entry name" value="PROKAR_LIPOPROTEIN"/>
    <property type="match status" value="1"/>
</dbReference>
<dbReference type="CDD" id="cd16031">
    <property type="entry name" value="G6S_like"/>
    <property type="match status" value="1"/>
</dbReference>
<organism evidence="5 6">
    <name type="scientific">Lunatimonas lonarensis</name>
    <dbReference type="NCBI Taxonomy" id="1232681"/>
    <lineage>
        <taxon>Bacteria</taxon>
        <taxon>Pseudomonadati</taxon>
        <taxon>Bacteroidota</taxon>
        <taxon>Cytophagia</taxon>
        <taxon>Cytophagales</taxon>
        <taxon>Cyclobacteriaceae</taxon>
    </lineage>
</organism>
<comment type="similarity">
    <text evidence="1">Belongs to the sulfatase family.</text>
</comment>
<dbReference type="PANTHER" id="PTHR43108">
    <property type="entry name" value="N-ACETYLGLUCOSAMINE-6-SULFATASE FAMILY MEMBER"/>
    <property type="match status" value="1"/>
</dbReference>
<evidence type="ECO:0000256" key="1">
    <source>
        <dbReference type="ARBA" id="ARBA00008779"/>
    </source>
</evidence>
<evidence type="ECO:0000313" key="5">
    <source>
        <dbReference type="EMBL" id="EON77093.1"/>
    </source>
</evidence>
<dbReference type="PATRIC" id="fig|1288963.3.peg.2396"/>
<dbReference type="Pfam" id="PF16347">
    <property type="entry name" value="SGSH_C"/>
    <property type="match status" value="1"/>
</dbReference>
<keyword evidence="6" id="KW-1185">Reference proteome</keyword>
<dbReference type="AlphaFoldDB" id="R7ZSU2"/>
<dbReference type="InterPro" id="IPR024607">
    <property type="entry name" value="Sulfatase_CS"/>
</dbReference>
<proteinExistence type="inferred from homology"/>
<dbReference type="PROSITE" id="PS00523">
    <property type="entry name" value="SULFATASE_1"/>
    <property type="match status" value="1"/>
</dbReference>
<protein>
    <submittedName>
        <fullName evidence="5">Arylsulfatase</fullName>
        <ecNumber evidence="5">3.1.6.1</ecNumber>
    </submittedName>
</protein>
<feature type="signal peptide" evidence="3">
    <location>
        <begin position="1"/>
        <end position="23"/>
    </location>
</feature>
<dbReference type="STRING" id="1232681.ADIS_2403"/>
<accession>R7ZSU2</accession>
<comment type="caution">
    <text evidence="5">The sequence shown here is derived from an EMBL/GenBank/DDBJ whole genome shotgun (WGS) entry which is preliminary data.</text>
</comment>
<reference evidence="5 6" key="1">
    <citation type="submission" date="2013-02" db="EMBL/GenBank/DDBJ databases">
        <title>A novel strain isolated from Lonar lake, Maharashtra, India.</title>
        <authorList>
            <person name="Singh A."/>
        </authorList>
    </citation>
    <scope>NUCLEOTIDE SEQUENCE [LARGE SCALE GENOMIC DNA]</scope>
    <source>
        <strain evidence="5 6">AK24</strain>
    </source>
</reference>
<dbReference type="Proteomes" id="UP000013909">
    <property type="component" value="Unassembled WGS sequence"/>
</dbReference>
<keyword evidence="3" id="KW-0732">Signal</keyword>
<dbReference type="SUPFAM" id="SSF53649">
    <property type="entry name" value="Alkaline phosphatase-like"/>
    <property type="match status" value="1"/>
</dbReference>
<dbReference type="EC" id="3.1.6.1" evidence="5"/>
<dbReference type="InterPro" id="IPR032506">
    <property type="entry name" value="SGSH_C"/>
</dbReference>
<dbReference type="PANTHER" id="PTHR43108:SF6">
    <property type="entry name" value="N-SULPHOGLUCOSAMINE SULPHOHYDROLASE"/>
    <property type="match status" value="1"/>
</dbReference>
<dbReference type="Pfam" id="PF01663">
    <property type="entry name" value="Phosphodiest"/>
    <property type="match status" value="1"/>
</dbReference>
<evidence type="ECO:0000259" key="4">
    <source>
        <dbReference type="Pfam" id="PF16347"/>
    </source>
</evidence>
<feature type="domain" description="N-sulphoglucosamine sulphohydrolase C-terminal" evidence="4">
    <location>
        <begin position="372"/>
        <end position="523"/>
    </location>
</feature>
<evidence type="ECO:0000256" key="2">
    <source>
        <dbReference type="ARBA" id="ARBA00022801"/>
    </source>
</evidence>
<dbReference type="InterPro" id="IPR017850">
    <property type="entry name" value="Alkaline_phosphatase_core_sf"/>
</dbReference>
<dbReference type="GO" id="GO:0004065">
    <property type="term" value="F:arylsulfatase activity"/>
    <property type="evidence" value="ECO:0007669"/>
    <property type="project" value="UniProtKB-EC"/>
</dbReference>
<sequence length="534" mass="61521">MSMKSIPTCLHGLVLFNFRQKYAALVLLAFLAAACQQPTSEEIADLPPNIVFIFTDDHAYQALSAYGDRLAELAPTPNLDRIAKTGMRFDKCYVTNSICAPSRATVLTGTHSHVNGHRTNADTFDGTQATFPKLLQKAGYATALIGKWHLRSTPTGFDHWEILPDQGHYYNPTFIIPGDTVQEEGYVTDIITDKSLAWLQNQEKSGKPFMLMLQHKAPHREWEKGPDHLTLYEDVVFPEPANLFDDYATRGTAARTQDMSIAETMQLSADLKLWNEESKGSGPYRRTYGRMNEQQRAAWDEVYDPIIEEFNASNLQGTDLVRWKYQRYMRDYLAVIRSVDDNVGRVLDYLETSGLDQNTLIVYASDQGFYLGEHGWFDKRFMYEESFRTPLLMSWKGKITPGRIDKNLVSNLDFAQTFLEVAGLEAPIIMQGRSLVPLMSGTAPENWRNFLYYHYYEYPGVHSVHKHEGITSPRYKLMHFYELDEWEFYDLETDPMEMNNLYGNQDYQELIASMKDRLKRTKMQYGVIEPRSNY</sequence>
<feature type="chain" id="PRO_5004461889" evidence="3">
    <location>
        <begin position="24"/>
        <end position="534"/>
    </location>
</feature>
<evidence type="ECO:0000313" key="6">
    <source>
        <dbReference type="Proteomes" id="UP000013909"/>
    </source>
</evidence>
<dbReference type="InterPro" id="IPR002591">
    <property type="entry name" value="Phosphodiest/P_Trfase"/>
</dbReference>
<dbReference type="PROSITE" id="PS00149">
    <property type="entry name" value="SULFATASE_2"/>
    <property type="match status" value="1"/>
</dbReference>
<evidence type="ECO:0000256" key="3">
    <source>
        <dbReference type="SAM" id="SignalP"/>
    </source>
</evidence>
<keyword evidence="2 5" id="KW-0378">Hydrolase</keyword>
<name>R7ZSU2_9BACT</name>
<dbReference type="EMBL" id="AQHR01000066">
    <property type="protein sequence ID" value="EON77093.1"/>
    <property type="molecule type" value="Genomic_DNA"/>
</dbReference>
<dbReference type="Gene3D" id="3.40.720.10">
    <property type="entry name" value="Alkaline Phosphatase, subunit A"/>
    <property type="match status" value="1"/>
</dbReference>
<gene>
    <name evidence="5" type="ORF">ADIS_2403</name>
</gene>